<keyword evidence="6" id="KW-0496">Mitochondrion</keyword>
<dbReference type="Pfam" id="PF02104">
    <property type="entry name" value="SURF1"/>
    <property type="match status" value="1"/>
</dbReference>
<accession>R4G3N1</accession>
<evidence type="ECO:0000256" key="5">
    <source>
        <dbReference type="ARBA" id="ARBA00023136"/>
    </source>
</evidence>
<dbReference type="InterPro" id="IPR002994">
    <property type="entry name" value="Surf1/Shy1"/>
</dbReference>
<keyword evidence="4 6" id="KW-1133">Transmembrane helix</keyword>
<dbReference type="CDD" id="cd06662">
    <property type="entry name" value="SURF1"/>
    <property type="match status" value="1"/>
</dbReference>
<evidence type="ECO:0000256" key="4">
    <source>
        <dbReference type="ARBA" id="ARBA00022989"/>
    </source>
</evidence>
<comment type="function">
    <text evidence="6">Probably involved in the biogenesis of the COX complex.</text>
</comment>
<dbReference type="GO" id="GO:0033617">
    <property type="term" value="P:mitochondrial respiratory chain complex IV assembly"/>
    <property type="evidence" value="ECO:0007669"/>
    <property type="project" value="TreeGrafter"/>
</dbReference>
<evidence type="ECO:0000256" key="2">
    <source>
        <dbReference type="ARBA" id="ARBA00007165"/>
    </source>
</evidence>
<evidence type="ECO:0000256" key="3">
    <source>
        <dbReference type="ARBA" id="ARBA00022692"/>
    </source>
</evidence>
<proteinExistence type="evidence at transcript level"/>
<dbReference type="InterPro" id="IPR045214">
    <property type="entry name" value="Surf1/Surf4"/>
</dbReference>
<keyword evidence="6" id="KW-0999">Mitochondrion inner membrane</keyword>
<feature type="transmembrane region" description="Helical" evidence="6">
    <location>
        <begin position="286"/>
        <end position="304"/>
    </location>
</feature>
<feature type="transmembrane region" description="Helical" evidence="6">
    <location>
        <begin position="74"/>
        <end position="93"/>
    </location>
</feature>
<sequence length="309" mass="35600">MRMGILQCLVYSNQCEPHIERSYLLFQPTALPVNCSCKRMFSSRIQQNVQQNVLQRPVRSSFRDLKRNEGIGPVGWFLLLIPVSTFGLGTWQIKRKKWKENLIESLMVKTREPAVQLPEEDSEVSALEYRKVRVRGKFDHAGEMYLGPRSLLLDGESAYHGKLVTTSANKSSGYQVVTPFILSESKERILVNRGWVALKNKNPRTRLHGQINEEVELEGVVRLSEPRQPFTPLNKLDARIWFSRDVEEMAKFVDCRPVFIDVTADFTVEGGPIGGQTRATFRNEHLSYILTWYGISLGTSFLWYKKFIR</sequence>
<dbReference type="PANTHER" id="PTHR23427">
    <property type="entry name" value="SURFEIT LOCUS PROTEIN"/>
    <property type="match status" value="1"/>
</dbReference>
<keyword evidence="5 6" id="KW-0472">Membrane</keyword>
<name>R4G3N1_RHOPR</name>
<dbReference type="PROSITE" id="PS50895">
    <property type="entry name" value="SURF1"/>
    <property type="match status" value="1"/>
</dbReference>
<keyword evidence="3 6" id="KW-0812">Transmembrane</keyword>
<dbReference type="EMBL" id="GAHY01002070">
    <property type="protein sequence ID" value="JAA75440.1"/>
    <property type="molecule type" value="mRNA"/>
</dbReference>
<evidence type="ECO:0000313" key="7">
    <source>
        <dbReference type="EMBL" id="JAA75440.1"/>
    </source>
</evidence>
<protein>
    <recommendedName>
        <fullName evidence="6">SURF1-like protein</fullName>
    </recommendedName>
</protein>
<evidence type="ECO:0000256" key="6">
    <source>
        <dbReference type="RuleBase" id="RU363076"/>
    </source>
</evidence>
<dbReference type="AlphaFoldDB" id="R4G3N1"/>
<organism evidence="7">
    <name type="scientific">Rhodnius prolixus</name>
    <name type="common">Triatomid bug</name>
    <dbReference type="NCBI Taxonomy" id="13249"/>
    <lineage>
        <taxon>Eukaryota</taxon>
        <taxon>Metazoa</taxon>
        <taxon>Ecdysozoa</taxon>
        <taxon>Arthropoda</taxon>
        <taxon>Hexapoda</taxon>
        <taxon>Insecta</taxon>
        <taxon>Pterygota</taxon>
        <taxon>Neoptera</taxon>
        <taxon>Paraneoptera</taxon>
        <taxon>Hemiptera</taxon>
        <taxon>Heteroptera</taxon>
        <taxon>Panheteroptera</taxon>
        <taxon>Cimicomorpha</taxon>
        <taxon>Reduviidae</taxon>
        <taxon>Triatominae</taxon>
        <taxon>Rhodnius</taxon>
    </lineage>
</organism>
<evidence type="ECO:0000256" key="1">
    <source>
        <dbReference type="ARBA" id="ARBA00004370"/>
    </source>
</evidence>
<dbReference type="GO" id="GO:0005743">
    <property type="term" value="C:mitochondrial inner membrane"/>
    <property type="evidence" value="ECO:0007669"/>
    <property type="project" value="UniProtKB-SubCell"/>
</dbReference>
<dbReference type="PANTHER" id="PTHR23427:SF2">
    <property type="entry name" value="SURFEIT LOCUS PROTEIN 1"/>
    <property type="match status" value="1"/>
</dbReference>
<comment type="subcellular location">
    <subcellularLocation>
        <location evidence="1">Membrane</location>
    </subcellularLocation>
    <subcellularLocation>
        <location evidence="6">Mitochondrion inner membrane</location>
        <topology evidence="6">Multi-pass membrane protein</topology>
    </subcellularLocation>
</comment>
<comment type="similarity">
    <text evidence="2 6">Belongs to the SURF1 family.</text>
</comment>
<reference evidence="7" key="1">
    <citation type="submission" date="2013-04" db="EMBL/GenBank/DDBJ databases">
        <title>An insight into the transcriptome of the digestive tract of the blood sucking bug, Rhodnius prolixus.</title>
        <authorList>
            <person name="Ribeiro J.M.C."/>
            <person name="Genta F.A."/>
            <person name="Sorgine M.H.F."/>
            <person name="Paiva-Silva G.O."/>
            <person name="Majerowicz D."/>
            <person name="Medeiros M."/>
            <person name="Koerich L."/>
            <person name="Terra W.R."/>
            <person name="Ferreira C."/>
            <person name="Pimentel A.C."/>
            <person name="Bisch P.M."/>
            <person name="Diniz M.M.P."/>
            <person name="Nascimento R."/>
            <person name="Salmon D."/>
            <person name="Silber A.M."/>
            <person name="Alves M."/>
            <person name="Oliveira M.F."/>
            <person name="Gondim K.C."/>
            <person name="Silva Neto M.A.C."/>
            <person name="Atella G.C."/>
            <person name="Araujo H."/>
            <person name="Dias F.S."/>
            <person name="Polycarpo C.R."/>
            <person name="Fampa P."/>
            <person name="Melo A.C."/>
            <person name="Tanaka A.S."/>
            <person name="Balczun C."/>
            <person name="Oliveira J.H.M."/>
            <person name="Goncalves R."/>
            <person name="Lazoski C."/>
            <person name="Pereira M.A."/>
            <person name="Rivera-Pomar R."/>
            <person name="Diambra L."/>
            <person name="Schaub G.A."/>
            <person name="Garcia E.S."/>
            <person name="Azambuja P."/>
            <person name="Braz G.R.C."/>
            <person name="Oliveira P.L."/>
        </authorList>
    </citation>
    <scope>NUCLEOTIDE SEQUENCE</scope>
</reference>